<reference evidence="2 3" key="1">
    <citation type="submission" date="2013-11" db="EMBL/GenBank/DDBJ databases">
        <title>Genome sequencing of Stegodyphus mimosarum.</title>
        <authorList>
            <person name="Bechsgaard J."/>
        </authorList>
    </citation>
    <scope>NUCLEOTIDE SEQUENCE [LARGE SCALE GENOMIC DNA]</scope>
</reference>
<gene>
    <name evidence="2" type="ORF">X975_05369</name>
</gene>
<feature type="non-terminal residue" evidence="2">
    <location>
        <position position="1"/>
    </location>
</feature>
<feature type="transmembrane region" description="Helical" evidence="1">
    <location>
        <begin position="6"/>
        <end position="26"/>
    </location>
</feature>
<keyword evidence="3" id="KW-1185">Reference proteome</keyword>
<name>A0A087US15_STEMI</name>
<protein>
    <submittedName>
        <fullName evidence="2">Uncharacterized protein</fullName>
    </submittedName>
</protein>
<keyword evidence="1" id="KW-0812">Transmembrane</keyword>
<evidence type="ECO:0000256" key="1">
    <source>
        <dbReference type="SAM" id="Phobius"/>
    </source>
</evidence>
<feature type="non-terminal residue" evidence="2">
    <location>
        <position position="64"/>
    </location>
</feature>
<dbReference type="AlphaFoldDB" id="A0A087US15"/>
<sequence>DRNCYVILLSLCFFNCIKIQFQFILIGNFTQSIDIKIVISGALNEKLNIFNYLFALCKMFSDYL</sequence>
<accession>A0A087US15</accession>
<proteinExistence type="predicted"/>
<evidence type="ECO:0000313" key="3">
    <source>
        <dbReference type="Proteomes" id="UP000054359"/>
    </source>
</evidence>
<dbReference type="Proteomes" id="UP000054359">
    <property type="component" value="Unassembled WGS sequence"/>
</dbReference>
<organism evidence="2 3">
    <name type="scientific">Stegodyphus mimosarum</name>
    <name type="common">African social velvet spider</name>
    <dbReference type="NCBI Taxonomy" id="407821"/>
    <lineage>
        <taxon>Eukaryota</taxon>
        <taxon>Metazoa</taxon>
        <taxon>Ecdysozoa</taxon>
        <taxon>Arthropoda</taxon>
        <taxon>Chelicerata</taxon>
        <taxon>Arachnida</taxon>
        <taxon>Araneae</taxon>
        <taxon>Araneomorphae</taxon>
        <taxon>Entelegynae</taxon>
        <taxon>Eresoidea</taxon>
        <taxon>Eresidae</taxon>
        <taxon>Stegodyphus</taxon>
    </lineage>
</organism>
<keyword evidence="1" id="KW-1133">Transmembrane helix</keyword>
<dbReference type="EMBL" id="KK121301">
    <property type="protein sequence ID" value="KFM80154.1"/>
    <property type="molecule type" value="Genomic_DNA"/>
</dbReference>
<evidence type="ECO:0000313" key="2">
    <source>
        <dbReference type="EMBL" id="KFM80154.1"/>
    </source>
</evidence>
<keyword evidence="1" id="KW-0472">Membrane</keyword>